<evidence type="ECO:0000313" key="2">
    <source>
        <dbReference type="Proteomes" id="UP000184550"/>
    </source>
</evidence>
<evidence type="ECO:0000313" key="1">
    <source>
        <dbReference type="EMBL" id="VXD15057.1"/>
    </source>
</evidence>
<accession>A0A7Z9BMI5</accession>
<sequence length="126" mass="13955">MWVGMWKPQQFCLCLIPVNSSGLTTLSGMQRVRRLSAQLLSVEPLVSVLTSTTNAIEENVLFKKPGRYGFRLAGILPQKIPGSLSKQICPAALLNCFNIIVFAIAHSCININFSKMVRALRLHTLL</sequence>
<protein>
    <submittedName>
        <fullName evidence="1">Uncharacterized protein</fullName>
    </submittedName>
</protein>
<organism evidence="1 2">
    <name type="scientific">Planktothrix serta PCC 8927</name>
    <dbReference type="NCBI Taxonomy" id="671068"/>
    <lineage>
        <taxon>Bacteria</taxon>
        <taxon>Bacillati</taxon>
        <taxon>Cyanobacteriota</taxon>
        <taxon>Cyanophyceae</taxon>
        <taxon>Oscillatoriophycideae</taxon>
        <taxon>Oscillatoriales</taxon>
        <taxon>Microcoleaceae</taxon>
        <taxon>Planktothrix</taxon>
    </lineage>
</organism>
<keyword evidence="2" id="KW-1185">Reference proteome</keyword>
<comment type="caution">
    <text evidence="1">The sequence shown here is derived from an EMBL/GenBank/DDBJ whole genome shotgun (WGS) entry which is preliminary data.</text>
</comment>
<proteinExistence type="predicted"/>
<gene>
    <name evidence="1" type="ORF">PL8927_370002</name>
</gene>
<dbReference type="EMBL" id="CZCU02000110">
    <property type="protein sequence ID" value="VXD15057.1"/>
    <property type="molecule type" value="Genomic_DNA"/>
</dbReference>
<dbReference type="AlphaFoldDB" id="A0A7Z9BMI5"/>
<dbReference type="Proteomes" id="UP000184550">
    <property type="component" value="Unassembled WGS sequence"/>
</dbReference>
<reference evidence="1" key="1">
    <citation type="submission" date="2019-10" db="EMBL/GenBank/DDBJ databases">
        <authorList>
            <consortium name="Genoscope - CEA"/>
            <person name="William W."/>
        </authorList>
    </citation>
    <scope>NUCLEOTIDE SEQUENCE [LARGE SCALE GENOMIC DNA]</scope>
    <source>
        <strain evidence="1">BBR_PRJEB10992</strain>
    </source>
</reference>
<name>A0A7Z9BMI5_9CYAN</name>